<dbReference type="InterPro" id="IPR005835">
    <property type="entry name" value="NTP_transferase_dom"/>
</dbReference>
<evidence type="ECO:0000256" key="3">
    <source>
        <dbReference type="ARBA" id="ARBA00022490"/>
    </source>
</evidence>
<evidence type="ECO:0000313" key="10">
    <source>
        <dbReference type="EMBL" id="CCA69232.1"/>
    </source>
</evidence>
<dbReference type="Gene3D" id="2.160.10.10">
    <property type="entry name" value="Hexapeptide repeat proteins"/>
    <property type="match status" value="1"/>
</dbReference>
<evidence type="ECO:0000259" key="9">
    <source>
        <dbReference type="Pfam" id="PF25084"/>
    </source>
</evidence>
<evidence type="ECO:0000259" key="8">
    <source>
        <dbReference type="Pfam" id="PF00483"/>
    </source>
</evidence>
<dbReference type="CDD" id="cd04197">
    <property type="entry name" value="eIF-2B_epsilon_N"/>
    <property type="match status" value="1"/>
</dbReference>
<keyword evidence="11" id="KW-1185">Reference proteome</keyword>
<dbReference type="GO" id="GO:0003743">
    <property type="term" value="F:translation initiation factor activity"/>
    <property type="evidence" value="ECO:0007669"/>
    <property type="project" value="UniProtKB-KW"/>
</dbReference>
<dbReference type="STRING" id="1109443.G4TD56"/>
<dbReference type="eggNOG" id="KOG1461">
    <property type="taxonomic scope" value="Eukaryota"/>
</dbReference>
<dbReference type="InterPro" id="IPR029044">
    <property type="entry name" value="Nucleotide-diphossugar_trans"/>
</dbReference>
<dbReference type="SUPFAM" id="SSF51161">
    <property type="entry name" value="Trimeric LpxA-like enzymes"/>
    <property type="match status" value="1"/>
</dbReference>
<dbReference type="PANTHER" id="PTHR45887:SF1">
    <property type="entry name" value="TRANSLATION INITIATION FACTOR EIF-2B SUBUNIT EPSILON"/>
    <property type="match status" value="1"/>
</dbReference>
<dbReference type="EMBL" id="CAFZ01000050">
    <property type="protein sequence ID" value="CCA69232.1"/>
    <property type="molecule type" value="Genomic_DNA"/>
</dbReference>
<feature type="compositionally biased region" description="Acidic residues" evidence="7">
    <location>
        <begin position="612"/>
        <end position="630"/>
    </location>
</feature>
<comment type="similarity">
    <text evidence="2">Belongs to the eIF-2B gamma/epsilon subunits family.</text>
</comment>
<protein>
    <submittedName>
        <fullName evidence="10">Related to Translation initiation factor eIF-2B epsilon subunit</fullName>
    </submittedName>
</protein>
<dbReference type="PANTHER" id="PTHR45887">
    <property type="entry name" value="TRANSLATION INITIATION FACTOR EIF-2B SUBUNIT EPSILON"/>
    <property type="match status" value="1"/>
</dbReference>
<dbReference type="OMA" id="FVICRSH"/>
<reference evidence="10 11" key="1">
    <citation type="journal article" date="2011" name="PLoS Pathog.">
        <title>Endophytic Life Strategies Decoded by Genome and Transcriptome Analyses of the Mutualistic Root Symbiont Piriformospora indica.</title>
        <authorList>
            <person name="Zuccaro A."/>
            <person name="Lahrmann U."/>
            <person name="Guldener U."/>
            <person name="Langen G."/>
            <person name="Pfiffi S."/>
            <person name="Biedenkopf D."/>
            <person name="Wong P."/>
            <person name="Samans B."/>
            <person name="Grimm C."/>
            <person name="Basiewicz M."/>
            <person name="Murat C."/>
            <person name="Martin F."/>
            <person name="Kogel K.H."/>
        </authorList>
    </citation>
    <scope>NUCLEOTIDE SEQUENCE [LARGE SCALE GENOMIC DNA]</scope>
    <source>
        <strain evidence="10 11">DSM 11827</strain>
    </source>
</reference>
<sequence>MCNAPLLDWTFESLAVAGVQEVFVMCQSHFESIEEAIRNSKWSQTVSPLKVHAMKLPPTTRSFGDAIRFVDSQSIITNDFVLVSGDMVCNVKIDEVVKAHKARRKADHEVIMTILVKEAAVGHRTRPKGETAVFTMDAANNQLLHYEGVPAVPKVNKTAFPKALLKGTELDVRYDLIDCGIDICSVDVPIIFSDNFHENDLRRDFVTEVLTSEILGKKIFCHYAEDGYAARVRDPRTYAAVSRDIIGRWCFPLVPDDNHPGGHQYEHLPGNRYLAKDKVTLSRNCKIGNNTLIGPGSRLNDTARVEGSVLGENCTINGGAMIRNSYLWNGVSIGAGCIIKESILGANVVVETGAVIERGCLIGEDVVIRTHSRIPEFSRIAKKKDAAPDEEASYYVEDAAPADSDSDSDEDQDPLESAANLRYLRLGGTGKDSSESETEYNDSGSEGEADVHDVYDPAELGRDPWSSLRRQDEFGREAYQTLKRGVDEHLNVSDVALELSTLRMASNADPERIKKLCATSNYSSAFGALLSALFLAEIIDEDVIEAWHLRPDSRGEEGSNLNKLWRVGQAMLAALAPDSDEESSEEESEEEESDDEDPAPAKPNAASKKEAEESDDEDEDEEEDEESEEE</sequence>
<comment type="caution">
    <text evidence="10">The sequence shown here is derived from an EMBL/GenBank/DDBJ whole genome shotgun (WGS) entry which is preliminary data.</text>
</comment>
<comment type="subcellular location">
    <subcellularLocation>
        <location evidence="1">Cytoplasm</location>
        <location evidence="1">Cytosol</location>
    </subcellularLocation>
</comment>
<proteinExistence type="inferred from homology"/>
<feature type="compositionally biased region" description="Acidic residues" evidence="7">
    <location>
        <begin position="578"/>
        <end position="598"/>
    </location>
</feature>
<feature type="region of interest" description="Disordered" evidence="7">
    <location>
        <begin position="575"/>
        <end position="630"/>
    </location>
</feature>
<comment type="subunit">
    <text evidence="6">Component of the translation initiation factor 2B (eIF2B) complex which is a heterodecamer of two sets of five different subunits: alpha, beta, gamma, delta and epsilon. Subunits alpha, beta and delta comprise a regulatory subcomplex and subunits epsilon and gamma comprise a catalytic subcomplex. Within the complex, the hexameric regulatory complex resides at the center, with the two heterodimeric catalytic subcomplexes bound on opposite sides.</text>
</comment>
<evidence type="ECO:0000256" key="7">
    <source>
        <dbReference type="SAM" id="MobiDB-lite"/>
    </source>
</evidence>
<dbReference type="Pfam" id="PF25084">
    <property type="entry name" value="LbH_EIF2B"/>
    <property type="match status" value="1"/>
</dbReference>
<dbReference type="GO" id="GO:0005085">
    <property type="term" value="F:guanyl-nucleotide exchange factor activity"/>
    <property type="evidence" value="ECO:0007669"/>
    <property type="project" value="TreeGrafter"/>
</dbReference>
<dbReference type="Pfam" id="PF00483">
    <property type="entry name" value="NTP_transferase"/>
    <property type="match status" value="1"/>
</dbReference>
<dbReference type="SUPFAM" id="SSF53448">
    <property type="entry name" value="Nucleotide-diphospho-sugar transferases"/>
    <property type="match status" value="1"/>
</dbReference>
<dbReference type="AlphaFoldDB" id="G4TD56"/>
<name>G4TD56_SERID</name>
<evidence type="ECO:0000313" key="11">
    <source>
        <dbReference type="Proteomes" id="UP000007148"/>
    </source>
</evidence>
<dbReference type="Gene3D" id="3.90.550.10">
    <property type="entry name" value="Spore Coat Polysaccharide Biosynthesis Protein SpsA, Chain A"/>
    <property type="match status" value="1"/>
</dbReference>
<evidence type="ECO:0000256" key="4">
    <source>
        <dbReference type="ARBA" id="ARBA00022540"/>
    </source>
</evidence>
<dbReference type="Gene3D" id="1.25.40.180">
    <property type="match status" value="1"/>
</dbReference>
<dbReference type="InterPro" id="IPR051956">
    <property type="entry name" value="eIF2B_epsilon"/>
</dbReference>
<dbReference type="FunCoup" id="G4TD56">
    <property type="interactions" value="672"/>
</dbReference>
<feature type="domain" description="EIF2B subunit epsilon/gamma LbH" evidence="9">
    <location>
        <begin position="271"/>
        <end position="371"/>
    </location>
</feature>
<organism evidence="10 11">
    <name type="scientific">Serendipita indica (strain DSM 11827)</name>
    <name type="common">Root endophyte fungus</name>
    <name type="synonym">Piriformospora indica</name>
    <dbReference type="NCBI Taxonomy" id="1109443"/>
    <lineage>
        <taxon>Eukaryota</taxon>
        <taxon>Fungi</taxon>
        <taxon>Dikarya</taxon>
        <taxon>Basidiomycota</taxon>
        <taxon>Agaricomycotina</taxon>
        <taxon>Agaricomycetes</taxon>
        <taxon>Sebacinales</taxon>
        <taxon>Serendipitaceae</taxon>
        <taxon>Serendipita</taxon>
    </lineage>
</organism>
<gene>
    <name evidence="10" type="ORF">PIIN_03131</name>
</gene>
<evidence type="ECO:0000256" key="6">
    <source>
        <dbReference type="ARBA" id="ARBA00046432"/>
    </source>
</evidence>
<keyword evidence="4 10" id="KW-0396">Initiation factor</keyword>
<dbReference type="OrthoDB" id="424572at2759"/>
<dbReference type="GO" id="GO:0005851">
    <property type="term" value="C:eukaryotic translation initiation factor 2B complex"/>
    <property type="evidence" value="ECO:0007669"/>
    <property type="project" value="TreeGrafter"/>
</dbReference>
<dbReference type="InterPro" id="IPR035543">
    <property type="entry name" value="eIF-2B_epsilon_N"/>
</dbReference>
<feature type="compositionally biased region" description="Basic and acidic residues" evidence="7">
    <location>
        <begin position="449"/>
        <end position="462"/>
    </location>
</feature>
<keyword evidence="3" id="KW-0963">Cytoplasm</keyword>
<dbReference type="InterPro" id="IPR011004">
    <property type="entry name" value="Trimer_LpxA-like_sf"/>
</dbReference>
<dbReference type="InterPro" id="IPR056764">
    <property type="entry name" value="LbH_EIF2B3/5"/>
</dbReference>
<accession>G4TD56</accession>
<dbReference type="GO" id="GO:0031369">
    <property type="term" value="F:translation initiation factor binding"/>
    <property type="evidence" value="ECO:0007669"/>
    <property type="project" value="TreeGrafter"/>
</dbReference>
<dbReference type="HOGENOM" id="CLU_012507_1_0_1"/>
<evidence type="ECO:0000256" key="2">
    <source>
        <dbReference type="ARBA" id="ARBA00007878"/>
    </source>
</evidence>
<feature type="region of interest" description="Disordered" evidence="7">
    <location>
        <begin position="426"/>
        <end position="466"/>
    </location>
</feature>
<feature type="domain" description="Nucleotidyl transferase" evidence="8">
    <location>
        <begin position="4"/>
        <end position="113"/>
    </location>
</feature>
<dbReference type="InParanoid" id="G4TD56"/>
<keyword evidence="5" id="KW-0648">Protein biosynthesis</keyword>
<evidence type="ECO:0000256" key="5">
    <source>
        <dbReference type="ARBA" id="ARBA00022917"/>
    </source>
</evidence>
<feature type="compositionally biased region" description="Acidic residues" evidence="7">
    <location>
        <begin position="435"/>
        <end position="448"/>
    </location>
</feature>
<dbReference type="Proteomes" id="UP000007148">
    <property type="component" value="Unassembled WGS sequence"/>
</dbReference>
<evidence type="ECO:0000256" key="1">
    <source>
        <dbReference type="ARBA" id="ARBA00004514"/>
    </source>
</evidence>